<organism evidence="7">
    <name type="scientific">Pseudo-nitzschia multistriata</name>
    <dbReference type="NCBI Taxonomy" id="183589"/>
    <lineage>
        <taxon>Eukaryota</taxon>
        <taxon>Sar</taxon>
        <taxon>Stramenopiles</taxon>
        <taxon>Ochrophyta</taxon>
        <taxon>Bacillariophyta</taxon>
        <taxon>Bacillariophyceae</taxon>
        <taxon>Bacillariophycidae</taxon>
        <taxon>Bacillariales</taxon>
        <taxon>Bacillariaceae</taxon>
        <taxon>Pseudo-nitzschia</taxon>
    </lineage>
</organism>
<feature type="region of interest" description="Disordered" evidence="5">
    <location>
        <begin position="226"/>
        <end position="269"/>
    </location>
</feature>
<dbReference type="InterPro" id="IPR036390">
    <property type="entry name" value="WH_DNA-bd_sf"/>
</dbReference>
<comment type="subcellular location">
    <subcellularLocation>
        <location evidence="1">Nucleus</location>
    </subcellularLocation>
</comment>
<protein>
    <submittedName>
        <fullName evidence="7">Mating-type related minus 1</fullName>
    </submittedName>
</protein>
<keyword evidence="3" id="KW-0539">Nucleus</keyword>
<feature type="region of interest" description="Disordered" evidence="5">
    <location>
        <begin position="51"/>
        <end position="111"/>
    </location>
</feature>
<dbReference type="Gene3D" id="1.10.10.10">
    <property type="entry name" value="Winged helix-like DNA-binding domain superfamily/Winged helix DNA-binding domain"/>
    <property type="match status" value="1"/>
</dbReference>
<dbReference type="InterPro" id="IPR036388">
    <property type="entry name" value="WH-like_DNA-bd_sf"/>
</dbReference>
<dbReference type="SUPFAM" id="SSF46785">
    <property type="entry name" value="Winged helix' DNA-binding domain"/>
    <property type="match status" value="1"/>
</dbReference>
<feature type="compositionally biased region" description="Polar residues" evidence="5">
    <location>
        <begin position="100"/>
        <end position="111"/>
    </location>
</feature>
<dbReference type="GO" id="GO:0003700">
    <property type="term" value="F:DNA-binding transcription factor activity"/>
    <property type="evidence" value="ECO:0007669"/>
    <property type="project" value="InterPro"/>
</dbReference>
<dbReference type="EMBL" id="MW116959">
    <property type="protein sequence ID" value="QQP23549.1"/>
    <property type="molecule type" value="mRNA"/>
</dbReference>
<feature type="domain" description="HSF-type DNA-binding" evidence="6">
    <location>
        <begin position="119"/>
        <end position="225"/>
    </location>
</feature>
<evidence type="ECO:0000259" key="6">
    <source>
        <dbReference type="SMART" id="SM00415"/>
    </source>
</evidence>
<dbReference type="AlphaFoldDB" id="A0A7T8JL32"/>
<evidence type="ECO:0000256" key="2">
    <source>
        <dbReference type="ARBA" id="ARBA00023125"/>
    </source>
</evidence>
<reference evidence="7" key="1">
    <citation type="journal article" date="2018" name="Nat. Commun.">
        <title>MRP3 is a sex determining gene in the diatom Pseudo-nitzschia multistriata.</title>
        <authorList>
            <person name="Vitale L."/>
            <person name="Entrambasaguas L."/>
            <person name="Anestis K."/>
            <person name="Fattorini N."/>
            <person name="Romano F."/>
            <person name="Minucci C."/>
            <person name="De Luca P."/>
            <person name="Biffali E."/>
            <person name="Vyverman W."/>
            <person name="Sanges R."/>
            <person name="Montresor M."/>
        </authorList>
    </citation>
    <scope>NUCLEOTIDE SEQUENCE</scope>
</reference>
<proteinExistence type="evidence at transcript level"/>
<evidence type="ECO:0000313" key="7">
    <source>
        <dbReference type="EMBL" id="QQP23549.1"/>
    </source>
</evidence>
<feature type="compositionally biased region" description="Basic residues" evidence="5">
    <location>
        <begin position="83"/>
        <end position="98"/>
    </location>
</feature>
<evidence type="ECO:0000256" key="4">
    <source>
        <dbReference type="RuleBase" id="RU004020"/>
    </source>
</evidence>
<dbReference type="SMART" id="SM00415">
    <property type="entry name" value="HSF"/>
    <property type="match status" value="1"/>
</dbReference>
<evidence type="ECO:0000256" key="3">
    <source>
        <dbReference type="ARBA" id="ARBA00023242"/>
    </source>
</evidence>
<reference evidence="7" key="2">
    <citation type="submission" date="2020-10" db="EMBL/GenBank/DDBJ databases">
        <authorList>
            <person name="Ferrante M.I."/>
            <person name="Russo M.T."/>
        </authorList>
    </citation>
    <scope>NUCLEOTIDE SEQUENCE</scope>
</reference>
<dbReference type="PANTHER" id="PTHR10015:SF206">
    <property type="entry name" value="HSF-TYPE DNA-BINDING DOMAIN-CONTAINING PROTEIN"/>
    <property type="match status" value="1"/>
</dbReference>
<dbReference type="Pfam" id="PF00447">
    <property type="entry name" value="HSF_DNA-bind"/>
    <property type="match status" value="1"/>
</dbReference>
<dbReference type="GO" id="GO:0005634">
    <property type="term" value="C:nucleus"/>
    <property type="evidence" value="ECO:0007669"/>
    <property type="project" value="UniProtKB-SubCell"/>
</dbReference>
<evidence type="ECO:0000256" key="5">
    <source>
        <dbReference type="SAM" id="MobiDB-lite"/>
    </source>
</evidence>
<feature type="compositionally biased region" description="Polar residues" evidence="5">
    <location>
        <begin position="52"/>
        <end position="62"/>
    </location>
</feature>
<dbReference type="GO" id="GO:0043565">
    <property type="term" value="F:sequence-specific DNA binding"/>
    <property type="evidence" value="ECO:0007669"/>
    <property type="project" value="InterPro"/>
</dbReference>
<accession>A0A7T8JL32</accession>
<sequence length="406" mass="44312">MNTPCTPPTKYNKKAAVCISPEQMQESEEVLLYRSNDGKSQLRTCRKRAATVLTSDASTDGSGETFVTDDDGDSVSSGEAASSRKKNRTTRTVQRRKATTTENPSPMPTKLTQAQIHSKSYTFPYKLFDLMEHATGEGGSAGSVVSWLAGGTTFCVHDHARFAAEFLPTHFGHHNFRSFDRQLNFWGFEVLSPRHINNKSFGGKTWQHPFFQKDRRHLLGLVVRKTVSKSSPGGAKQNKRKPKGKPRQKQTVARTVSPVHTAPAGGRPGQAWDACPVGYDPRHHLLPLCPIEWLLEGDDGDDSVADGGAGVLPRTDLPVPSGSCSDDLDPAVALDLNTSLNTVTMDDSDMEEADLFLSIFEDHAEKKHNPHGSGGAEESDELFSFVFGSSVDTDTILHAMNNSVSV</sequence>
<comment type="similarity">
    <text evidence="4">Belongs to the HSF family.</text>
</comment>
<feature type="compositionally biased region" description="Basic residues" evidence="5">
    <location>
        <begin position="237"/>
        <end position="248"/>
    </location>
</feature>
<name>A0A7T8JL32_9STRA</name>
<dbReference type="InterPro" id="IPR000232">
    <property type="entry name" value="HSF_DNA-bd"/>
</dbReference>
<dbReference type="PANTHER" id="PTHR10015">
    <property type="entry name" value="HEAT SHOCK TRANSCRIPTION FACTOR"/>
    <property type="match status" value="1"/>
</dbReference>
<gene>
    <name evidence="7" type="primary">MRM1</name>
</gene>
<evidence type="ECO:0000256" key="1">
    <source>
        <dbReference type="ARBA" id="ARBA00004123"/>
    </source>
</evidence>
<keyword evidence="2" id="KW-0238">DNA-binding</keyword>